<dbReference type="InterPro" id="IPR000060">
    <property type="entry name" value="BCCT_transptr"/>
</dbReference>
<feature type="transmembrane region" description="Helical" evidence="8">
    <location>
        <begin position="46"/>
        <end position="65"/>
    </location>
</feature>
<evidence type="ECO:0000256" key="6">
    <source>
        <dbReference type="ARBA" id="ARBA00022989"/>
    </source>
</evidence>
<feature type="transmembrane region" description="Helical" evidence="8">
    <location>
        <begin position="341"/>
        <end position="367"/>
    </location>
</feature>
<gene>
    <name evidence="9" type="ORF">ACFFIX_03130</name>
</gene>
<keyword evidence="10" id="KW-1185">Reference proteome</keyword>
<dbReference type="Pfam" id="PF02028">
    <property type="entry name" value="BCCT"/>
    <property type="match status" value="1"/>
</dbReference>
<dbReference type="PROSITE" id="PS01303">
    <property type="entry name" value="BCCT"/>
    <property type="match status" value="1"/>
</dbReference>
<feature type="transmembrane region" description="Helical" evidence="8">
    <location>
        <begin position="7"/>
        <end position="26"/>
    </location>
</feature>
<evidence type="ECO:0000256" key="7">
    <source>
        <dbReference type="ARBA" id="ARBA00023136"/>
    </source>
</evidence>
<evidence type="ECO:0000256" key="1">
    <source>
        <dbReference type="ARBA" id="ARBA00004651"/>
    </source>
</evidence>
<comment type="subcellular location">
    <subcellularLocation>
        <location evidence="1">Cell membrane</location>
        <topology evidence="1">Multi-pass membrane protein</topology>
    </subcellularLocation>
</comment>
<keyword evidence="5 8" id="KW-0812">Transmembrane</keyword>
<dbReference type="RefSeq" id="WP_378930445.1">
    <property type="nucleotide sequence ID" value="NZ_JBHLVO010000002.1"/>
</dbReference>
<feature type="transmembrane region" description="Helical" evidence="8">
    <location>
        <begin position="311"/>
        <end position="329"/>
    </location>
</feature>
<keyword evidence="4" id="KW-1003">Cell membrane</keyword>
<organism evidence="9 10">
    <name type="scientific">Metabacillus herbersteinensis</name>
    <dbReference type="NCBI Taxonomy" id="283816"/>
    <lineage>
        <taxon>Bacteria</taxon>
        <taxon>Bacillati</taxon>
        <taxon>Bacillota</taxon>
        <taxon>Bacilli</taxon>
        <taxon>Bacillales</taxon>
        <taxon>Bacillaceae</taxon>
        <taxon>Metabacillus</taxon>
    </lineage>
</organism>
<dbReference type="Proteomes" id="UP001589854">
    <property type="component" value="Unassembled WGS sequence"/>
</dbReference>
<evidence type="ECO:0000313" key="9">
    <source>
        <dbReference type="EMBL" id="MFC0270451.1"/>
    </source>
</evidence>
<protein>
    <submittedName>
        <fullName evidence="9">BCCT family transporter</fullName>
    </submittedName>
</protein>
<dbReference type="PANTHER" id="PTHR30047:SF7">
    <property type="entry name" value="HIGH-AFFINITY CHOLINE TRANSPORT PROTEIN"/>
    <property type="match status" value="1"/>
</dbReference>
<keyword evidence="6 8" id="KW-1133">Transmembrane helix</keyword>
<feature type="transmembrane region" description="Helical" evidence="8">
    <location>
        <begin position="440"/>
        <end position="459"/>
    </location>
</feature>
<evidence type="ECO:0000256" key="2">
    <source>
        <dbReference type="ARBA" id="ARBA00005658"/>
    </source>
</evidence>
<evidence type="ECO:0000256" key="3">
    <source>
        <dbReference type="ARBA" id="ARBA00022448"/>
    </source>
</evidence>
<reference evidence="9 10" key="1">
    <citation type="submission" date="2024-09" db="EMBL/GenBank/DDBJ databases">
        <authorList>
            <person name="Sun Q."/>
            <person name="Mori K."/>
        </authorList>
    </citation>
    <scope>NUCLEOTIDE SEQUENCE [LARGE SCALE GENOMIC DNA]</scope>
    <source>
        <strain evidence="9 10">CCM 7228</strain>
    </source>
</reference>
<evidence type="ECO:0000313" key="10">
    <source>
        <dbReference type="Proteomes" id="UP001589854"/>
    </source>
</evidence>
<proteinExistence type="inferred from homology"/>
<comment type="caution">
    <text evidence="9">The sequence shown here is derived from an EMBL/GenBank/DDBJ whole genome shotgun (WGS) entry which is preliminary data.</text>
</comment>
<dbReference type="PANTHER" id="PTHR30047">
    <property type="entry name" value="HIGH-AFFINITY CHOLINE TRANSPORT PROTEIN-RELATED"/>
    <property type="match status" value="1"/>
</dbReference>
<feature type="transmembrane region" description="Helical" evidence="8">
    <location>
        <begin position="256"/>
        <end position="276"/>
    </location>
</feature>
<name>A0ABV6G9X8_9BACI</name>
<keyword evidence="3" id="KW-0813">Transport</keyword>
<feature type="transmembrane region" description="Helical" evidence="8">
    <location>
        <begin position="185"/>
        <end position="206"/>
    </location>
</feature>
<evidence type="ECO:0000256" key="8">
    <source>
        <dbReference type="SAM" id="Phobius"/>
    </source>
</evidence>
<feature type="transmembrane region" description="Helical" evidence="8">
    <location>
        <begin position="465"/>
        <end position="485"/>
    </location>
</feature>
<comment type="similarity">
    <text evidence="2">Belongs to the BCCT transporter (TC 2.A.15) family.</text>
</comment>
<accession>A0ABV6G9X8</accession>
<evidence type="ECO:0000256" key="5">
    <source>
        <dbReference type="ARBA" id="ARBA00022692"/>
    </source>
</evidence>
<keyword evidence="7 8" id="KW-0472">Membrane</keyword>
<feature type="transmembrane region" description="Helical" evidence="8">
    <location>
        <begin position="226"/>
        <end position="244"/>
    </location>
</feature>
<dbReference type="NCBIfam" id="TIGR00842">
    <property type="entry name" value="bcct"/>
    <property type="match status" value="1"/>
</dbReference>
<feature type="transmembrane region" description="Helical" evidence="8">
    <location>
        <begin position="86"/>
        <end position="106"/>
    </location>
</feature>
<dbReference type="InterPro" id="IPR018093">
    <property type="entry name" value="BCCT_CS"/>
</dbReference>
<evidence type="ECO:0000256" key="4">
    <source>
        <dbReference type="ARBA" id="ARBA00022475"/>
    </source>
</evidence>
<feature type="transmembrane region" description="Helical" evidence="8">
    <location>
        <begin position="402"/>
        <end position="428"/>
    </location>
</feature>
<dbReference type="EMBL" id="JBHLVO010000002">
    <property type="protein sequence ID" value="MFC0270451.1"/>
    <property type="molecule type" value="Genomic_DNA"/>
</dbReference>
<sequence length="513" mass="56827">MNLSKNIVFLASLLISVIFVLFGVFFNDLLADLTTWFLESTTESFGWFYLTATLTFLFFTIYLLFSRFGNLRLGKDTDRPAYSTKSWFSMLFSAGMGIGLVFWGVAEPMVHYLSPPFGEGSTDDAANTAMTYTFFHWGLHPWAIYTVIGLSLAFFQYRRNLPGQISSVFYPIIGDRIYGPIGKTIDVLAIIATVFGIATSLGLGALQITTGVSHLFDVPNTINNQIIIICFLTALFTGSAFIGINRGMKILSNINILLAIFIMTVIIIFGPTAQIFKVFTNTMGSYFDQLLYMSLRIKPFGDNSWISSWTLFYWAWWIAWGPFVGSFIAKVSKGRTIKEFILGVLIVPTLGTFVWFATFGGSALHFVHNLGNRALADAVNNDVTLALFVFFENLPMSFPLSIIALTLIVTFFVTSADSGTLVLAIFSSEGNLNPSRLKKVTWGILLALISVVLLLSGSLNTLQSASIAAAFPFTIIMTIMCYALFKGLKEEKAAIKMQSNLPKDDMPEQQEVS</sequence>
<feature type="transmembrane region" description="Helical" evidence="8">
    <location>
        <begin position="139"/>
        <end position="157"/>
    </location>
</feature>